<dbReference type="InterPro" id="IPR001853">
    <property type="entry name" value="DSBA-like_thioredoxin_dom"/>
</dbReference>
<keyword evidence="3" id="KW-1185">Reference proteome</keyword>
<dbReference type="Proteomes" id="UP000053095">
    <property type="component" value="Unassembled WGS sequence"/>
</dbReference>
<sequence>MITLSIKAVFDPVCPWCYIGALRLTRAIDVYRKTVGANDIINIVWHSYQIDPDAVAQPLVEKMASRFGREHLSRMQEQLLDMGKRDGIKFSFESTVGNTQNAHRPLQLAKMKKGSEMEQLSTRLVLEIMRMYFEQGGDITSIRDLGLAAERAGIDRSEAIAWLIDGRGTDEVCGEVEEAQRMGIRGVPWYGFNGRAVVNGAVEESVFLNNLILAREDALKAVTSSGTISLNCQG</sequence>
<proteinExistence type="predicted"/>
<dbReference type="GO" id="GO:0016491">
    <property type="term" value="F:oxidoreductase activity"/>
    <property type="evidence" value="ECO:0007669"/>
    <property type="project" value="InterPro"/>
</dbReference>
<name>A0A6V8H113_TALPI</name>
<feature type="domain" description="DSBA-like thioredoxin" evidence="1">
    <location>
        <begin position="6"/>
        <end position="208"/>
    </location>
</feature>
<protein>
    <recommendedName>
        <fullName evidence="1">DSBA-like thioredoxin domain-containing protein</fullName>
    </recommendedName>
</protein>
<accession>A0A6V8H113</accession>
<dbReference type="Gene3D" id="3.40.30.10">
    <property type="entry name" value="Glutaredoxin"/>
    <property type="match status" value="1"/>
</dbReference>
<dbReference type="PANTHER" id="PTHR13887:SF41">
    <property type="entry name" value="THIOREDOXIN SUPERFAMILY PROTEIN"/>
    <property type="match status" value="1"/>
</dbReference>
<reference evidence="3" key="1">
    <citation type="journal article" date="2015" name="Genome Announc.">
        <title>Draft genome sequence of Talaromyces cellulolyticus strain Y-94, a source of lignocellulosic biomass-degrading enzymes.</title>
        <authorList>
            <person name="Fujii T."/>
            <person name="Koike H."/>
            <person name="Sawayama S."/>
            <person name="Yano S."/>
            <person name="Inoue H."/>
        </authorList>
    </citation>
    <scope>NUCLEOTIDE SEQUENCE [LARGE SCALE GENOMIC DNA]</scope>
    <source>
        <strain evidence="3">Y-94</strain>
    </source>
</reference>
<dbReference type="InterPro" id="IPR036249">
    <property type="entry name" value="Thioredoxin-like_sf"/>
</dbReference>
<dbReference type="SUPFAM" id="SSF52833">
    <property type="entry name" value="Thioredoxin-like"/>
    <property type="match status" value="1"/>
</dbReference>
<dbReference type="EMBL" id="DF933811">
    <property type="protein sequence ID" value="GAM34817.1"/>
    <property type="molecule type" value="Genomic_DNA"/>
</dbReference>
<dbReference type="PANTHER" id="PTHR13887">
    <property type="entry name" value="GLUTATHIONE S-TRANSFERASE KAPPA"/>
    <property type="match status" value="1"/>
</dbReference>
<evidence type="ECO:0000259" key="1">
    <source>
        <dbReference type="Pfam" id="PF01323"/>
    </source>
</evidence>
<dbReference type="CDD" id="cd03024">
    <property type="entry name" value="DsbA_FrnE"/>
    <property type="match status" value="1"/>
</dbReference>
<gene>
    <name evidence="2" type="ORF">TCE0_015f02644</name>
</gene>
<dbReference type="AlphaFoldDB" id="A0A6V8H113"/>
<dbReference type="Pfam" id="PF01323">
    <property type="entry name" value="DSBA"/>
    <property type="match status" value="1"/>
</dbReference>
<organism evidence="2 3">
    <name type="scientific">Talaromyces pinophilus</name>
    <name type="common">Penicillium pinophilum</name>
    <dbReference type="NCBI Taxonomy" id="128442"/>
    <lineage>
        <taxon>Eukaryota</taxon>
        <taxon>Fungi</taxon>
        <taxon>Dikarya</taxon>
        <taxon>Ascomycota</taxon>
        <taxon>Pezizomycotina</taxon>
        <taxon>Eurotiomycetes</taxon>
        <taxon>Eurotiomycetidae</taxon>
        <taxon>Eurotiales</taxon>
        <taxon>Trichocomaceae</taxon>
        <taxon>Talaromyces</taxon>
        <taxon>Talaromyces sect. Talaromyces</taxon>
    </lineage>
</organism>
<evidence type="ECO:0000313" key="2">
    <source>
        <dbReference type="EMBL" id="GAM34817.1"/>
    </source>
</evidence>
<comment type="caution">
    <text evidence="2">The sequence shown here is derived from an EMBL/GenBank/DDBJ whole genome shotgun (WGS) entry which is preliminary data.</text>
</comment>
<evidence type="ECO:0000313" key="3">
    <source>
        <dbReference type="Proteomes" id="UP000053095"/>
    </source>
</evidence>